<evidence type="ECO:0000313" key="2">
    <source>
        <dbReference type="EMBL" id="KAF9871565.1"/>
    </source>
</evidence>
<evidence type="ECO:0000313" key="3">
    <source>
        <dbReference type="Proteomes" id="UP000781932"/>
    </source>
</evidence>
<dbReference type="GeneID" id="62166764"/>
<feature type="domain" description="BTB" evidence="1">
    <location>
        <begin position="34"/>
        <end position="95"/>
    </location>
</feature>
<organism evidence="2 3">
    <name type="scientific">Colletotrichum karsti</name>
    <dbReference type="NCBI Taxonomy" id="1095194"/>
    <lineage>
        <taxon>Eukaryota</taxon>
        <taxon>Fungi</taxon>
        <taxon>Dikarya</taxon>
        <taxon>Ascomycota</taxon>
        <taxon>Pezizomycotina</taxon>
        <taxon>Sordariomycetes</taxon>
        <taxon>Hypocreomycetidae</taxon>
        <taxon>Glomerellales</taxon>
        <taxon>Glomerellaceae</taxon>
        <taxon>Colletotrichum</taxon>
        <taxon>Colletotrichum boninense species complex</taxon>
    </lineage>
</organism>
<proteinExistence type="predicted"/>
<keyword evidence="3" id="KW-1185">Reference proteome</keyword>
<protein>
    <submittedName>
        <fullName evidence="2">BTB/POZ domain-containing protein</fullName>
    </submittedName>
</protein>
<reference evidence="2" key="2">
    <citation type="submission" date="2020-11" db="EMBL/GenBank/DDBJ databases">
        <title>Whole genome sequencing of Colletotrichum sp.</title>
        <authorList>
            <person name="Li H."/>
        </authorList>
    </citation>
    <scope>NUCLEOTIDE SEQUENCE</scope>
    <source>
        <strain evidence="2">CkLH20</strain>
    </source>
</reference>
<name>A0A9P6HWU7_9PEZI</name>
<dbReference type="InterPro" id="IPR000210">
    <property type="entry name" value="BTB/POZ_dom"/>
</dbReference>
<dbReference type="Pfam" id="PF00651">
    <property type="entry name" value="BTB"/>
    <property type="match status" value="1"/>
</dbReference>
<dbReference type="Gene3D" id="3.30.710.10">
    <property type="entry name" value="Potassium Channel Kv1.1, Chain A"/>
    <property type="match status" value="1"/>
</dbReference>
<dbReference type="CDD" id="cd18186">
    <property type="entry name" value="BTB_POZ_ZBTB_KLHL-like"/>
    <property type="match status" value="1"/>
</dbReference>
<dbReference type="PROSITE" id="PS50097">
    <property type="entry name" value="BTB"/>
    <property type="match status" value="1"/>
</dbReference>
<accession>A0A9P6HWU7</accession>
<dbReference type="Proteomes" id="UP000781932">
    <property type="component" value="Unassembled WGS sequence"/>
</dbReference>
<dbReference type="PANTHER" id="PTHR24413">
    <property type="entry name" value="SPECKLE-TYPE POZ PROTEIN"/>
    <property type="match status" value="1"/>
</dbReference>
<dbReference type="EMBL" id="JAATWM020000044">
    <property type="protein sequence ID" value="KAF9871565.1"/>
    <property type="molecule type" value="Genomic_DNA"/>
</dbReference>
<dbReference type="SUPFAM" id="SSF54695">
    <property type="entry name" value="POZ domain"/>
    <property type="match status" value="1"/>
</dbReference>
<dbReference type="RefSeq" id="XP_038741026.1">
    <property type="nucleotide sequence ID" value="XM_038893690.1"/>
</dbReference>
<dbReference type="SMART" id="SM00225">
    <property type="entry name" value="BTB"/>
    <property type="match status" value="1"/>
</dbReference>
<reference evidence="2" key="1">
    <citation type="submission" date="2020-03" db="EMBL/GenBank/DDBJ databases">
        <authorList>
            <person name="He L."/>
        </authorList>
    </citation>
    <scope>NUCLEOTIDE SEQUENCE</scope>
    <source>
        <strain evidence="2">CkLH20</strain>
    </source>
</reference>
<comment type="caution">
    <text evidence="2">The sequence shown here is derived from an EMBL/GenBank/DDBJ whole genome shotgun (WGS) entry which is preliminary data.</text>
</comment>
<sequence>MDSDQNVDVSLIISQYPFIGFRDFRALLRTGDHADCTIVCSGEEIRAHKVLLINHSQYFVKLFASNWKENQENRVEFADVDPAEMKLLLDLFYSGGGTWQYPSRDIAMNVRLWILADRFLVDMAQQIIAAHLNDLLMDNEEKPNASDPEILDMVFSHPVCANSIIGFIFSEAACFVDQYLYSDRVYSDKIRALQSKHSMLGQTMYEWCKIYASCASEIESDDENVPDTRLVRQRTLDARLFGPHGRYPEETTIMEGLIESMGHQTSPVVMGKLRRLPKCF</sequence>
<dbReference type="OrthoDB" id="6359816at2759"/>
<gene>
    <name evidence="2" type="ORF">CkaCkLH20_10976</name>
</gene>
<dbReference type="InterPro" id="IPR011333">
    <property type="entry name" value="SKP1/BTB/POZ_sf"/>
</dbReference>
<evidence type="ECO:0000259" key="1">
    <source>
        <dbReference type="PROSITE" id="PS50097"/>
    </source>
</evidence>
<dbReference type="AlphaFoldDB" id="A0A9P6HWU7"/>